<dbReference type="InterPro" id="IPR026022">
    <property type="entry name" value="PhoU_dom"/>
</dbReference>
<evidence type="ECO:0000313" key="8">
    <source>
        <dbReference type="EMBL" id="SQH73270.1"/>
    </source>
</evidence>
<dbReference type="GO" id="GO:0044341">
    <property type="term" value="P:sodium-dependent phosphate transport"/>
    <property type="evidence" value="ECO:0007669"/>
    <property type="project" value="InterPro"/>
</dbReference>
<keyword evidence="9" id="KW-1185">Reference proteome</keyword>
<keyword evidence="2" id="KW-1003">Cell membrane</keyword>
<accession>A0A0A2FLA7</accession>
<dbReference type="PANTHER" id="PTHR10010">
    <property type="entry name" value="SOLUTE CARRIER FAMILY 34 SODIUM PHOSPHATE , MEMBER 2-RELATED"/>
    <property type="match status" value="1"/>
</dbReference>
<dbReference type="Pfam" id="PF01895">
    <property type="entry name" value="PhoU"/>
    <property type="match status" value="1"/>
</dbReference>
<protein>
    <submittedName>
        <fullName evidence="8">Na/Pi-cotransporter II-related protein</fullName>
    </submittedName>
</protein>
<dbReference type="AlphaFoldDB" id="A0A0A2FLA7"/>
<dbReference type="InterPro" id="IPR004633">
    <property type="entry name" value="NaPi_cotrn-rel/YqeW-like"/>
</dbReference>
<dbReference type="PANTHER" id="PTHR10010:SF46">
    <property type="entry name" value="SODIUM-DEPENDENT PHOSPHATE TRANSPORT PROTEIN 2B"/>
    <property type="match status" value="1"/>
</dbReference>
<dbReference type="SUPFAM" id="SSF109755">
    <property type="entry name" value="PhoU-like"/>
    <property type="match status" value="1"/>
</dbReference>
<dbReference type="GO" id="GO:0005436">
    <property type="term" value="F:sodium:phosphate symporter activity"/>
    <property type="evidence" value="ECO:0007669"/>
    <property type="project" value="InterPro"/>
</dbReference>
<evidence type="ECO:0000256" key="4">
    <source>
        <dbReference type="ARBA" id="ARBA00022989"/>
    </source>
</evidence>
<evidence type="ECO:0000256" key="5">
    <source>
        <dbReference type="ARBA" id="ARBA00023136"/>
    </source>
</evidence>
<dbReference type="InterPro" id="IPR038078">
    <property type="entry name" value="PhoU-like_sf"/>
</dbReference>
<dbReference type="Proteomes" id="UP000249300">
    <property type="component" value="Chromosome 1"/>
</dbReference>
<feature type="transmembrane region" description="Helical" evidence="6">
    <location>
        <begin position="6"/>
        <end position="25"/>
    </location>
</feature>
<dbReference type="NCBIfam" id="TIGR00704">
    <property type="entry name" value="NaPi_cotrn_rel"/>
    <property type="match status" value="1"/>
</dbReference>
<gene>
    <name evidence="8" type="ORF">NCTC12858_01115</name>
</gene>
<feature type="domain" description="PhoU" evidence="7">
    <location>
        <begin position="405"/>
        <end position="493"/>
    </location>
</feature>
<dbReference type="Pfam" id="PF02690">
    <property type="entry name" value="Na_Pi_cotrans"/>
    <property type="match status" value="2"/>
</dbReference>
<name>A0A0A2FLA7_9PORP</name>
<dbReference type="EMBL" id="LS483447">
    <property type="protein sequence ID" value="SQH73270.1"/>
    <property type="molecule type" value="Genomic_DNA"/>
</dbReference>
<evidence type="ECO:0000256" key="2">
    <source>
        <dbReference type="ARBA" id="ARBA00022475"/>
    </source>
</evidence>
<keyword evidence="5 6" id="KW-0472">Membrane</keyword>
<organism evidence="8 9">
    <name type="scientific">Porphyromonas crevioricanis</name>
    <dbReference type="NCBI Taxonomy" id="393921"/>
    <lineage>
        <taxon>Bacteria</taxon>
        <taxon>Pseudomonadati</taxon>
        <taxon>Bacteroidota</taxon>
        <taxon>Bacteroidia</taxon>
        <taxon>Bacteroidales</taxon>
        <taxon>Porphyromonadaceae</taxon>
        <taxon>Porphyromonas</taxon>
    </lineage>
</organism>
<proteinExistence type="predicted"/>
<comment type="subcellular location">
    <subcellularLocation>
        <location evidence="1">Cell membrane</location>
        <topology evidence="1">Multi-pass membrane protein</topology>
    </subcellularLocation>
</comment>
<evidence type="ECO:0000256" key="1">
    <source>
        <dbReference type="ARBA" id="ARBA00004651"/>
    </source>
</evidence>
<feature type="transmembrane region" description="Helical" evidence="6">
    <location>
        <begin position="141"/>
        <end position="159"/>
    </location>
</feature>
<dbReference type="InterPro" id="IPR003841">
    <property type="entry name" value="Na/Pi_transpt"/>
</dbReference>
<keyword evidence="3 6" id="KW-0812">Transmembrane</keyword>
<dbReference type="GO" id="GO:0005886">
    <property type="term" value="C:plasma membrane"/>
    <property type="evidence" value="ECO:0007669"/>
    <property type="project" value="UniProtKB-SubCell"/>
</dbReference>
<feature type="transmembrane region" description="Helical" evidence="6">
    <location>
        <begin position="221"/>
        <end position="243"/>
    </location>
</feature>
<evidence type="ECO:0000259" key="7">
    <source>
        <dbReference type="Pfam" id="PF01895"/>
    </source>
</evidence>
<feature type="transmembrane region" description="Helical" evidence="6">
    <location>
        <begin position="46"/>
        <end position="63"/>
    </location>
</feature>
<dbReference type="STRING" id="393921.HQ45_01905"/>
<feature type="transmembrane region" description="Helical" evidence="6">
    <location>
        <begin position="255"/>
        <end position="272"/>
    </location>
</feature>
<feature type="transmembrane region" description="Helical" evidence="6">
    <location>
        <begin position="341"/>
        <end position="362"/>
    </location>
</feature>
<evidence type="ECO:0000256" key="6">
    <source>
        <dbReference type="SAM" id="Phobius"/>
    </source>
</evidence>
<evidence type="ECO:0000256" key="3">
    <source>
        <dbReference type="ARBA" id="ARBA00022692"/>
    </source>
</evidence>
<dbReference type="RefSeq" id="WP_036887523.1">
    <property type="nucleotide sequence ID" value="NZ_JQJB01000003.1"/>
</dbReference>
<evidence type="ECO:0000313" key="9">
    <source>
        <dbReference type="Proteomes" id="UP000249300"/>
    </source>
</evidence>
<reference evidence="8 9" key="1">
    <citation type="submission" date="2018-06" db="EMBL/GenBank/DDBJ databases">
        <authorList>
            <consortium name="Pathogen Informatics"/>
            <person name="Doyle S."/>
        </authorList>
    </citation>
    <scope>NUCLEOTIDE SEQUENCE [LARGE SCALE GENOMIC DNA]</scope>
    <source>
        <strain evidence="8 9">NCTC12858</strain>
    </source>
</reference>
<feature type="transmembrane region" description="Helical" evidence="6">
    <location>
        <begin position="180"/>
        <end position="209"/>
    </location>
</feature>
<dbReference type="KEGG" id="pcre:NCTC12858_01115"/>
<dbReference type="eggNOG" id="COG1283">
    <property type="taxonomic scope" value="Bacteria"/>
</dbReference>
<keyword evidence="4 6" id="KW-1133">Transmembrane helix</keyword>
<dbReference type="NCBIfam" id="NF037997">
    <property type="entry name" value="Na_Pi_symport"/>
    <property type="match status" value="1"/>
</dbReference>
<dbReference type="OrthoDB" id="9763003at2"/>
<feature type="transmembrane region" description="Helical" evidence="6">
    <location>
        <begin position="111"/>
        <end position="129"/>
    </location>
</feature>
<dbReference type="Gene3D" id="1.20.58.220">
    <property type="entry name" value="Phosphate transport system protein phou homolog 2, domain 2"/>
    <property type="match status" value="1"/>
</dbReference>
<sequence length="604" mass="67598">MEYTFLDFLTLIGSLGIFLYGMKLMSEGLQKIAGERMRSILSVMTSNRILGVFTGLLITALIQSSSATTLMVVSFVNAGLLSLAQSVSVIMGANVGTTITAWIISVFGFKVDLSTFALPLVAFTIPLIFSKKSEWKNWGEFILGFSILFLGLGFLKSSMPDLKSNPEILSFLQNYTQMGYGSVFLFLGIGTILTVVVQSSSAMVAITLIMCSKGWIPFEMATAMVLGENIGTTITANLAAINANTNAKRAALSHLMFNVFGVVWALILFYPLNGLIRSILESTGGGDPNALFHRMDELSRMYDAETMNGITTGTLMSNPQYAAIHAELATMGVSVSFALSLFHTLFNVCNVAVMVWFVNIYVNICTKLLPAKAKKEEDSHLRFVSFGMLSTSELSLVQVRREVRTFGTRVARMLNMNEQLLEEKDSNEFSAIYNRIEKYENISDRMEVEIATYLNKLSEGRLSSEAKEEVRVMIRAISEIESVGDACYNIARSIKRRNEGKSVFTNELNEQVKAMFALCYRSIDRMNEILEQNEYSLDDMRESYDIENEINNLRDSLKVKNLEDMQAKLYEYQDAVYYMDIIDECEKFGDYVLNVVQALVEKKI</sequence>